<name>A0A6P8JRJ4_DROMA</name>
<feature type="chain" id="PRO_5028355618" evidence="1">
    <location>
        <begin position="35"/>
        <end position="194"/>
    </location>
</feature>
<protein>
    <submittedName>
        <fullName evidence="4">Uncharacterized protein LOC117136588</fullName>
    </submittedName>
</protein>
<dbReference type="RefSeq" id="XP_033153451.1">
    <property type="nucleotide sequence ID" value="XM_033297560.1"/>
</dbReference>
<feature type="domain" description="Protein TsetseEP" evidence="2">
    <location>
        <begin position="50"/>
        <end position="167"/>
    </location>
</feature>
<evidence type="ECO:0000313" key="3">
    <source>
        <dbReference type="Proteomes" id="UP000515162"/>
    </source>
</evidence>
<dbReference type="GeneID" id="117136588"/>
<sequence length="194" mass="22137">MEALRRFLRTETRCRLYGIHTILLFALFLGFSVAAEVPDLLTPEPDITIDECHDEFTIACANASLVFSDSYDLCELNANETIINLEVDVELERLQIELGSSAVCGNMQICDTLVDDLEYFQCINKNGIHNLDILTEINYNATSAYTRLHEDYDAVHRALLLCGLDAQKKYIEDIRQAHRELTQCRSEIDELNNE</sequence>
<evidence type="ECO:0000313" key="4">
    <source>
        <dbReference type="RefSeq" id="XP_033153451.1"/>
    </source>
</evidence>
<keyword evidence="1" id="KW-0732">Signal</keyword>
<proteinExistence type="predicted"/>
<gene>
    <name evidence="4" type="primary">LOC117136588</name>
</gene>
<accession>A0A6P8JRJ4</accession>
<dbReference type="Pfam" id="PF05267">
    <property type="entry name" value="DUF725"/>
    <property type="match status" value="1"/>
</dbReference>
<dbReference type="AlphaFoldDB" id="A0A6P8JRJ4"/>
<reference evidence="4" key="1">
    <citation type="submission" date="2025-08" db="UniProtKB">
        <authorList>
            <consortium name="RefSeq"/>
        </authorList>
    </citation>
    <scope>IDENTIFICATION</scope>
    <source>
        <strain evidence="4">Mau12</strain>
        <tissue evidence="4">Whole Body</tissue>
    </source>
</reference>
<feature type="signal peptide" evidence="1">
    <location>
        <begin position="1"/>
        <end position="34"/>
    </location>
</feature>
<dbReference type="InterPro" id="IPR007931">
    <property type="entry name" value="TsetseEP"/>
</dbReference>
<keyword evidence="3" id="KW-1185">Reference proteome</keyword>
<dbReference type="Proteomes" id="UP000515162">
    <property type="component" value="Chromosome 2R"/>
</dbReference>
<organism evidence="3 4">
    <name type="scientific">Drosophila mauritiana</name>
    <name type="common">Fruit fly</name>
    <dbReference type="NCBI Taxonomy" id="7226"/>
    <lineage>
        <taxon>Eukaryota</taxon>
        <taxon>Metazoa</taxon>
        <taxon>Ecdysozoa</taxon>
        <taxon>Arthropoda</taxon>
        <taxon>Hexapoda</taxon>
        <taxon>Insecta</taxon>
        <taxon>Pterygota</taxon>
        <taxon>Neoptera</taxon>
        <taxon>Endopterygota</taxon>
        <taxon>Diptera</taxon>
        <taxon>Brachycera</taxon>
        <taxon>Muscomorpha</taxon>
        <taxon>Ephydroidea</taxon>
        <taxon>Drosophilidae</taxon>
        <taxon>Drosophila</taxon>
        <taxon>Sophophora</taxon>
    </lineage>
</organism>
<evidence type="ECO:0000256" key="1">
    <source>
        <dbReference type="SAM" id="SignalP"/>
    </source>
</evidence>
<evidence type="ECO:0000259" key="2">
    <source>
        <dbReference type="Pfam" id="PF05267"/>
    </source>
</evidence>